<dbReference type="GO" id="GO:0004252">
    <property type="term" value="F:serine-type endopeptidase activity"/>
    <property type="evidence" value="ECO:0007669"/>
    <property type="project" value="UniProtKB-UniRule"/>
</dbReference>
<dbReference type="PANTHER" id="PTHR43399">
    <property type="entry name" value="SUBTILISIN-RELATED"/>
    <property type="match status" value="1"/>
</dbReference>
<sequence length="573" mass="61215">MKKTTFVSVLGLAVLSTGAFAKGTQSTEIPHVPGEVLVKVKPGFMGKFLAKKSLMGAEVKKQLNTVAGQYVLVKSNAKSTASLISDLKSLPEVTFAEPNFIYKAIDNVQTVEGMLAGTVREAFSASAPRDPLYGKLWGLNNTGSNEPDRNGNTSPNVNVQGADVAAEQAWGITKGSKRVVVAVIDTGIDYNHPDLKNQMWVNSKEIPGNGIDDDNNGYIDDIHGWNAEGNNGNPMDGNAHGTHCAGTIGAEHNNGIGVAGVMDEVQLMGVKFLSDSGSGSLADAVEAIDYATKMNVDIMSNSWGGGGFSQALEDSIKAAKDKGIVFVAAAGNDSSNNDSRPSYPATYQVDNVISVASHTAGDIVSSFSNTGKRNVHVAAPGSNILSSTPNGEYKVFSGTSMATPHTSGVVGLLIAKEGRLPVLELRNRLMATTTPSAAYRKTTVAGGRVNAYNFLTDTRIPRQGPNERDWRVEQLSEVFETAHPYLDNTKTSKTYTFPGAKYVKFVIEKYDTESGYDFLTLKDAKGVVIEKISGKGENYETDYTETQSVTVEFSSDSSQTKWGAVIKEVKVIY</sequence>
<keyword evidence="11" id="KW-1185">Reference proteome</keyword>
<evidence type="ECO:0000256" key="7">
    <source>
        <dbReference type="SAM" id="SignalP"/>
    </source>
</evidence>
<dbReference type="InterPro" id="IPR051048">
    <property type="entry name" value="Peptidase_S8/S53_subtilisin"/>
</dbReference>
<reference evidence="10 11" key="1">
    <citation type="submission" date="2023-11" db="EMBL/GenBank/DDBJ databases">
        <title>Peredibacter starrii A3.12.</title>
        <authorList>
            <person name="Mitchell R.J."/>
        </authorList>
    </citation>
    <scope>NUCLEOTIDE SEQUENCE [LARGE SCALE GENOMIC DNA]</scope>
    <source>
        <strain evidence="10 11">A3.12</strain>
    </source>
</reference>
<dbReference type="PROSITE" id="PS51892">
    <property type="entry name" value="SUBTILASE"/>
    <property type="match status" value="1"/>
</dbReference>
<gene>
    <name evidence="10" type="ORF">SOO65_11255</name>
</gene>
<dbReference type="InterPro" id="IPR015500">
    <property type="entry name" value="Peptidase_S8_subtilisin-rel"/>
</dbReference>
<dbReference type="PROSITE" id="PS00136">
    <property type="entry name" value="SUBTILASE_ASP"/>
    <property type="match status" value="1"/>
</dbReference>
<dbReference type="InterPro" id="IPR023828">
    <property type="entry name" value="Peptidase_S8_Ser-AS"/>
</dbReference>
<evidence type="ECO:0000256" key="4">
    <source>
        <dbReference type="ARBA" id="ARBA00022825"/>
    </source>
</evidence>
<dbReference type="InterPro" id="IPR034204">
    <property type="entry name" value="PfSUB1-like_cat_dom"/>
</dbReference>
<feature type="chain" id="PRO_5043915198" evidence="7">
    <location>
        <begin position="22"/>
        <end position="573"/>
    </location>
</feature>
<evidence type="ECO:0000259" key="9">
    <source>
        <dbReference type="Pfam" id="PF22148"/>
    </source>
</evidence>
<dbReference type="PROSITE" id="PS00138">
    <property type="entry name" value="SUBTILASE_SER"/>
    <property type="match status" value="1"/>
</dbReference>
<dbReference type="KEGG" id="psti:SOO65_11255"/>
<evidence type="ECO:0000256" key="2">
    <source>
        <dbReference type="ARBA" id="ARBA00022670"/>
    </source>
</evidence>
<evidence type="ECO:0000256" key="3">
    <source>
        <dbReference type="ARBA" id="ARBA00022801"/>
    </source>
</evidence>
<keyword evidence="2 5" id="KW-0645">Protease</keyword>
<evidence type="ECO:0000256" key="5">
    <source>
        <dbReference type="PROSITE-ProRule" id="PRU01240"/>
    </source>
</evidence>
<comment type="similarity">
    <text evidence="1 5 6">Belongs to the peptidase S8 family.</text>
</comment>
<keyword evidence="4 5" id="KW-0720">Serine protease</keyword>
<dbReference type="EMBL" id="CP139487">
    <property type="protein sequence ID" value="WPU63262.1"/>
    <property type="molecule type" value="Genomic_DNA"/>
</dbReference>
<dbReference type="InterPro" id="IPR035914">
    <property type="entry name" value="Sperma_CUB_dom_sf"/>
</dbReference>
<dbReference type="Pfam" id="PF22148">
    <property type="entry name" value="Fervidolysin_NPro-like"/>
    <property type="match status" value="1"/>
</dbReference>
<dbReference type="Gene3D" id="2.60.120.290">
    <property type="entry name" value="Spermadhesin, CUB domain"/>
    <property type="match status" value="1"/>
</dbReference>
<keyword evidence="3 5" id="KW-0378">Hydrolase</keyword>
<dbReference type="InterPro" id="IPR000209">
    <property type="entry name" value="Peptidase_S8/S53_dom"/>
</dbReference>
<dbReference type="GO" id="GO:0006508">
    <property type="term" value="P:proteolysis"/>
    <property type="evidence" value="ECO:0007669"/>
    <property type="project" value="UniProtKB-KW"/>
</dbReference>
<evidence type="ECO:0000256" key="1">
    <source>
        <dbReference type="ARBA" id="ARBA00011073"/>
    </source>
</evidence>
<keyword evidence="7" id="KW-0732">Signal</keyword>
<dbReference type="AlphaFoldDB" id="A0AAX4HJ52"/>
<evidence type="ECO:0000256" key="6">
    <source>
        <dbReference type="RuleBase" id="RU003355"/>
    </source>
</evidence>
<protein>
    <submittedName>
        <fullName evidence="10">S8 family serine peptidase</fullName>
    </submittedName>
</protein>
<feature type="domain" description="Peptidase S8/S53" evidence="8">
    <location>
        <begin position="177"/>
        <end position="435"/>
    </location>
</feature>
<dbReference type="SUPFAM" id="SSF52743">
    <property type="entry name" value="Subtilisin-like"/>
    <property type="match status" value="1"/>
</dbReference>
<feature type="active site" description="Charge relay system" evidence="5">
    <location>
        <position position="185"/>
    </location>
</feature>
<dbReference type="InterPro" id="IPR022398">
    <property type="entry name" value="Peptidase_S8_His-AS"/>
</dbReference>
<dbReference type="SUPFAM" id="SSF49854">
    <property type="entry name" value="Spermadhesin, CUB domain"/>
    <property type="match status" value="1"/>
</dbReference>
<dbReference type="PROSITE" id="PS00137">
    <property type="entry name" value="SUBTILASE_HIS"/>
    <property type="match status" value="1"/>
</dbReference>
<organism evidence="10 11">
    <name type="scientific">Peredibacter starrii</name>
    <dbReference type="NCBI Taxonomy" id="28202"/>
    <lineage>
        <taxon>Bacteria</taxon>
        <taxon>Pseudomonadati</taxon>
        <taxon>Bdellovibrionota</taxon>
        <taxon>Bacteriovoracia</taxon>
        <taxon>Bacteriovoracales</taxon>
        <taxon>Bacteriovoracaceae</taxon>
        <taxon>Peredibacter</taxon>
    </lineage>
</organism>
<dbReference type="Proteomes" id="UP001324634">
    <property type="component" value="Chromosome"/>
</dbReference>
<feature type="active site" description="Charge relay system" evidence="5">
    <location>
        <position position="400"/>
    </location>
</feature>
<name>A0AAX4HJ52_9BACT</name>
<dbReference type="PANTHER" id="PTHR43399:SF4">
    <property type="entry name" value="CELL WALL-ASSOCIATED PROTEASE"/>
    <property type="match status" value="1"/>
</dbReference>
<dbReference type="PRINTS" id="PR00723">
    <property type="entry name" value="SUBTILISIN"/>
</dbReference>
<proteinExistence type="inferred from homology"/>
<evidence type="ECO:0000313" key="11">
    <source>
        <dbReference type="Proteomes" id="UP001324634"/>
    </source>
</evidence>
<dbReference type="RefSeq" id="WP_321389650.1">
    <property type="nucleotide sequence ID" value="NZ_CP139487.1"/>
</dbReference>
<evidence type="ECO:0000259" key="8">
    <source>
        <dbReference type="Pfam" id="PF00082"/>
    </source>
</evidence>
<feature type="signal peptide" evidence="7">
    <location>
        <begin position="1"/>
        <end position="21"/>
    </location>
</feature>
<feature type="domain" description="Fervidolysin-like N-terminal prodomain" evidence="9">
    <location>
        <begin position="25"/>
        <end position="99"/>
    </location>
</feature>
<dbReference type="CDD" id="cd07473">
    <property type="entry name" value="Peptidases_S8_Subtilisin_like"/>
    <property type="match status" value="1"/>
</dbReference>
<evidence type="ECO:0000313" key="10">
    <source>
        <dbReference type="EMBL" id="WPU63262.1"/>
    </source>
</evidence>
<dbReference type="InterPro" id="IPR054399">
    <property type="entry name" value="Fervidolysin-like_N_prodom"/>
</dbReference>
<dbReference type="InterPro" id="IPR036852">
    <property type="entry name" value="Peptidase_S8/S53_dom_sf"/>
</dbReference>
<feature type="active site" description="Charge relay system" evidence="5">
    <location>
        <position position="240"/>
    </location>
</feature>
<dbReference type="Gene3D" id="3.40.50.200">
    <property type="entry name" value="Peptidase S8/S53 domain"/>
    <property type="match status" value="1"/>
</dbReference>
<dbReference type="InterPro" id="IPR023827">
    <property type="entry name" value="Peptidase_S8_Asp-AS"/>
</dbReference>
<dbReference type="Pfam" id="PF00082">
    <property type="entry name" value="Peptidase_S8"/>
    <property type="match status" value="1"/>
</dbReference>
<accession>A0AAX4HJ52</accession>